<dbReference type="RefSeq" id="WP_390271689.1">
    <property type="nucleotide sequence ID" value="NZ_JBHRSA010000038.1"/>
</dbReference>
<dbReference type="Proteomes" id="UP001595279">
    <property type="component" value="Unassembled WGS sequence"/>
</dbReference>
<organism evidence="1 2">
    <name type="scientific">Virgibacillus xinjiangensis</name>
    <dbReference type="NCBI Taxonomy" id="393090"/>
    <lineage>
        <taxon>Bacteria</taxon>
        <taxon>Bacillati</taxon>
        <taxon>Bacillota</taxon>
        <taxon>Bacilli</taxon>
        <taxon>Bacillales</taxon>
        <taxon>Bacillaceae</taxon>
        <taxon>Virgibacillus</taxon>
    </lineage>
</organism>
<evidence type="ECO:0008006" key="3">
    <source>
        <dbReference type="Google" id="ProtNLM"/>
    </source>
</evidence>
<sequence>MKRSAEQLIEEISGFLVVYLKSGEIGLNSFIKKTELHISQLEQLLQIHFLLKDEVKEFVRDLPILIRKFKTSTKVKQDTYHGQIRGQIDWPKTINDRLRMNAKNKTIFSVNERNRAYAIKENLVLLEAIQTLHTILYRTIDSEYYKRYSWFKEWETLKPIVNHILYKNIYLSRVRTEQKHVTDRMILDTLKHRNPLYRSAATILHQYRKLLSGDINQQEVQRLLRETFVYPQEEDVLFELYWVVQLIEQNGKDAELQLMDGQNNLVAQWQDDTYLYKVYHDSTGSENIGFHVTTDEVREYGHPFINRKLSSMAEAQSLASELFGNGFVTSTYWSGRPDLLVEIYEKETNKLKRVVIGEVKHTTRVEYAVTGLRELVDYMKLIKDRDGEYLDTNDEVEIVGMVFTDRIDGRERNGQDLVIGHVSKNSVRHISF</sequence>
<comment type="caution">
    <text evidence="1">The sequence shown here is derived from an EMBL/GenBank/DDBJ whole genome shotgun (WGS) entry which is preliminary data.</text>
</comment>
<gene>
    <name evidence="1" type="ORF">ACFOGI_09240</name>
</gene>
<proteinExistence type="predicted"/>
<reference evidence="2" key="1">
    <citation type="journal article" date="2019" name="Int. J. Syst. Evol. Microbiol.">
        <title>The Global Catalogue of Microorganisms (GCM) 10K type strain sequencing project: providing services to taxonomists for standard genome sequencing and annotation.</title>
        <authorList>
            <consortium name="The Broad Institute Genomics Platform"/>
            <consortium name="The Broad Institute Genome Sequencing Center for Infectious Disease"/>
            <person name="Wu L."/>
            <person name="Ma J."/>
        </authorList>
    </citation>
    <scope>NUCLEOTIDE SEQUENCE [LARGE SCALE GENOMIC DNA]</scope>
    <source>
        <strain evidence="2">KCTC 13128</strain>
    </source>
</reference>
<name>A0ABV7CVS4_9BACI</name>
<dbReference type="EMBL" id="JBHRSA010000038">
    <property type="protein sequence ID" value="MFC3040442.1"/>
    <property type="molecule type" value="Genomic_DNA"/>
</dbReference>
<evidence type="ECO:0000313" key="1">
    <source>
        <dbReference type="EMBL" id="MFC3040442.1"/>
    </source>
</evidence>
<evidence type="ECO:0000313" key="2">
    <source>
        <dbReference type="Proteomes" id="UP001595279"/>
    </source>
</evidence>
<keyword evidence="2" id="KW-1185">Reference proteome</keyword>
<protein>
    <recommendedName>
        <fullName evidence="3">DUF2357 domain-containing protein</fullName>
    </recommendedName>
</protein>
<accession>A0ABV7CVS4</accession>